<keyword evidence="2 3" id="KW-0175">Coiled coil</keyword>
<dbReference type="RefSeq" id="WP_310051194.1">
    <property type="nucleotide sequence ID" value="NZ_JAVDVW010000001.1"/>
</dbReference>
<dbReference type="InterPro" id="IPR030190">
    <property type="entry name" value="MacA_alpha-hairpin_sf"/>
</dbReference>
<feature type="domain" description="CusB-like beta-barrel" evidence="8">
    <location>
        <begin position="241"/>
        <end position="312"/>
    </location>
</feature>
<sequence length="508" mass="53786">MSAARTPSPARKTSGWSRRIAIVIAALAILIAGIYAWHHRSSEEAASAYRTVKVDRGDIRVTISATGALNATSKVDVGSQISGQVTDVLVDYNDHVTKGQVIARIDPSTFEAQIAQGNAQINSARADLATAQATVRNAEADYNRKVELAQQQLIARGDLDLARAARDQARAQVASAQAQIRQQTASTQTTRLNLQRTVIRAPVDGVVLSRSVEPGQTVAASLQAPVLFQIAEDLSQMEILLAVDEADIGQVKPGLEVGFTVDAFPERRFRGKVKQVRLAATNTANVITYPVVVTVGNSDQSLLPGMTANAEIEVSHRDNVLRVSNAALRYKPDDDGTGATAQQGGTRGNFAQDFERIAHALRLNAGQQAAFDEAMAAIRQRAAARMAAPAAQNPGATLFGRGPGGGGGNNRGGSDGGNAGAMRQRMAERFNQQFAAFKATLDDSQKAVWNRETAALLGSRRAPLYKLAGGRPQAVMVRVGASDGSYTEVSGDIREGDEVIVGSGRAAK</sequence>
<name>A0ABU1VK96_9GAMM</name>
<protein>
    <submittedName>
        <fullName evidence="9">HlyD family secretion protein</fullName>
    </submittedName>
</protein>
<keyword evidence="5" id="KW-0472">Membrane</keyword>
<keyword evidence="10" id="KW-1185">Reference proteome</keyword>
<feature type="coiled-coil region" evidence="3">
    <location>
        <begin position="121"/>
        <end position="186"/>
    </location>
</feature>
<evidence type="ECO:0000313" key="10">
    <source>
        <dbReference type="Proteomes" id="UP001267878"/>
    </source>
</evidence>
<dbReference type="EMBL" id="JAVDVW010000001">
    <property type="protein sequence ID" value="MDR7097904.1"/>
    <property type="molecule type" value="Genomic_DNA"/>
</dbReference>
<keyword evidence="5" id="KW-1133">Transmembrane helix</keyword>
<dbReference type="Pfam" id="PF25876">
    <property type="entry name" value="HH_MFP_RND"/>
    <property type="match status" value="1"/>
</dbReference>
<accession>A0ABU1VK96</accession>
<evidence type="ECO:0000259" key="8">
    <source>
        <dbReference type="Pfam" id="PF25954"/>
    </source>
</evidence>
<dbReference type="Gene3D" id="6.10.140.1990">
    <property type="match status" value="1"/>
</dbReference>
<dbReference type="Gene3D" id="2.40.50.100">
    <property type="match status" value="1"/>
</dbReference>
<dbReference type="PANTHER" id="PTHR30469:SF33">
    <property type="entry name" value="SLR1207 PROTEIN"/>
    <property type="match status" value="1"/>
</dbReference>
<dbReference type="Pfam" id="PF25954">
    <property type="entry name" value="Beta-barrel_RND_2"/>
    <property type="match status" value="1"/>
</dbReference>
<feature type="compositionally biased region" description="Gly residues" evidence="4">
    <location>
        <begin position="401"/>
        <end position="419"/>
    </location>
</feature>
<dbReference type="InterPro" id="IPR058792">
    <property type="entry name" value="Beta-barrel_RND_2"/>
</dbReference>
<gene>
    <name evidence="9" type="ORF">J2X04_000251</name>
</gene>
<dbReference type="NCBIfam" id="TIGR01730">
    <property type="entry name" value="RND_mfp"/>
    <property type="match status" value="1"/>
</dbReference>
<dbReference type="InterPro" id="IPR058625">
    <property type="entry name" value="MdtA-like_BSH"/>
</dbReference>
<dbReference type="Gene3D" id="2.40.420.20">
    <property type="match status" value="1"/>
</dbReference>
<dbReference type="Pfam" id="PF25917">
    <property type="entry name" value="BSH_RND"/>
    <property type="match status" value="1"/>
</dbReference>
<feature type="domain" description="Multidrug resistance protein MdtA-like barrel-sandwich hybrid" evidence="7">
    <location>
        <begin position="74"/>
        <end position="226"/>
    </location>
</feature>
<dbReference type="InterPro" id="IPR058624">
    <property type="entry name" value="MdtA-like_HH"/>
</dbReference>
<dbReference type="PANTHER" id="PTHR30469">
    <property type="entry name" value="MULTIDRUG RESISTANCE PROTEIN MDTA"/>
    <property type="match status" value="1"/>
</dbReference>
<reference evidence="9 10" key="1">
    <citation type="submission" date="2023-07" db="EMBL/GenBank/DDBJ databases">
        <title>Sorghum-associated microbial communities from plants grown in Nebraska, USA.</title>
        <authorList>
            <person name="Schachtman D."/>
        </authorList>
    </citation>
    <scope>NUCLEOTIDE SEQUENCE [LARGE SCALE GENOMIC DNA]</scope>
    <source>
        <strain evidence="9 10">BE187</strain>
    </source>
</reference>
<evidence type="ECO:0000259" key="6">
    <source>
        <dbReference type="Pfam" id="PF25876"/>
    </source>
</evidence>
<evidence type="ECO:0000259" key="7">
    <source>
        <dbReference type="Pfam" id="PF25917"/>
    </source>
</evidence>
<dbReference type="Gene3D" id="2.40.30.170">
    <property type="match status" value="1"/>
</dbReference>
<feature type="transmembrane region" description="Helical" evidence="5">
    <location>
        <begin position="20"/>
        <end position="38"/>
    </location>
</feature>
<dbReference type="SUPFAM" id="SSF111369">
    <property type="entry name" value="HlyD-like secretion proteins"/>
    <property type="match status" value="1"/>
</dbReference>
<proteinExistence type="inferred from homology"/>
<feature type="domain" description="Multidrug resistance protein MdtA-like alpha-helical hairpin" evidence="6">
    <location>
        <begin position="121"/>
        <end position="196"/>
    </location>
</feature>
<evidence type="ECO:0000256" key="2">
    <source>
        <dbReference type="ARBA" id="ARBA00023054"/>
    </source>
</evidence>
<evidence type="ECO:0000256" key="4">
    <source>
        <dbReference type="SAM" id="MobiDB-lite"/>
    </source>
</evidence>
<evidence type="ECO:0000313" key="9">
    <source>
        <dbReference type="EMBL" id="MDR7097904.1"/>
    </source>
</evidence>
<evidence type="ECO:0000256" key="5">
    <source>
        <dbReference type="SAM" id="Phobius"/>
    </source>
</evidence>
<feature type="region of interest" description="Disordered" evidence="4">
    <location>
        <begin position="393"/>
        <end position="420"/>
    </location>
</feature>
<evidence type="ECO:0000256" key="1">
    <source>
        <dbReference type="ARBA" id="ARBA00009477"/>
    </source>
</evidence>
<organism evidence="9 10">
    <name type="scientific">Agrilutibacter niabensis</name>
    <dbReference type="NCBI Taxonomy" id="380628"/>
    <lineage>
        <taxon>Bacteria</taxon>
        <taxon>Pseudomonadati</taxon>
        <taxon>Pseudomonadota</taxon>
        <taxon>Gammaproteobacteria</taxon>
        <taxon>Lysobacterales</taxon>
        <taxon>Lysobacteraceae</taxon>
        <taxon>Agrilutibacter</taxon>
    </lineage>
</organism>
<dbReference type="InterPro" id="IPR006143">
    <property type="entry name" value="RND_pump_MFP"/>
</dbReference>
<evidence type="ECO:0000256" key="3">
    <source>
        <dbReference type="SAM" id="Coils"/>
    </source>
</evidence>
<keyword evidence="5" id="KW-0812">Transmembrane</keyword>
<comment type="similarity">
    <text evidence="1">Belongs to the membrane fusion protein (MFP) (TC 8.A.1) family.</text>
</comment>
<dbReference type="Proteomes" id="UP001267878">
    <property type="component" value="Unassembled WGS sequence"/>
</dbReference>
<comment type="caution">
    <text evidence="9">The sequence shown here is derived from an EMBL/GenBank/DDBJ whole genome shotgun (WGS) entry which is preliminary data.</text>
</comment>